<reference evidence="7 8" key="1">
    <citation type="journal article" date="2013" name="Stand. Genomic Sci.">
        <title>Genome sequence of the reddish-pigmented Rubellimicrobium thermophilum type strain (DSM 16684(T)), a member of the Roseobacter clade.</title>
        <authorList>
            <person name="Fiebig A."/>
            <person name="Riedel T."/>
            <person name="Gronow S."/>
            <person name="Petersen J."/>
            <person name="Klenk H.P."/>
            <person name="Goker M."/>
        </authorList>
    </citation>
    <scope>NUCLEOTIDE SEQUENCE [LARGE SCALE GENOMIC DNA]</scope>
    <source>
        <strain evidence="7 8">DSM 16684</strain>
    </source>
</reference>
<gene>
    <name evidence="7" type="ORF">ruthe_01506</name>
</gene>
<dbReference type="SMART" id="SM00849">
    <property type="entry name" value="Lactamase_B"/>
    <property type="match status" value="1"/>
</dbReference>
<dbReference type="GO" id="GO:0046872">
    <property type="term" value="F:metal ion binding"/>
    <property type="evidence" value="ECO:0007669"/>
    <property type="project" value="UniProtKB-KW"/>
</dbReference>
<keyword evidence="3 7" id="KW-0378">Hydrolase</keyword>
<proteinExistence type="inferred from homology"/>
<dbReference type="InterPro" id="IPR006311">
    <property type="entry name" value="TAT_signal"/>
</dbReference>
<keyword evidence="5" id="KW-0732">Signal</keyword>
<name>S9R3X2_9RHOB</name>
<dbReference type="InterPro" id="IPR051013">
    <property type="entry name" value="MBL_superfamily_lactonases"/>
</dbReference>
<comment type="similarity">
    <text evidence="1">Belongs to the metallo-beta-lactamase superfamily.</text>
</comment>
<keyword evidence="8" id="KW-1185">Reference proteome</keyword>
<evidence type="ECO:0000256" key="1">
    <source>
        <dbReference type="ARBA" id="ARBA00007749"/>
    </source>
</evidence>
<evidence type="ECO:0000313" key="8">
    <source>
        <dbReference type="Proteomes" id="UP000015346"/>
    </source>
</evidence>
<dbReference type="EMBL" id="AOLV01000010">
    <property type="protein sequence ID" value="EPX86688.1"/>
    <property type="molecule type" value="Genomic_DNA"/>
</dbReference>
<sequence length="307" mass="33223">MPITRRTTFLAGAALTLAAPALLRPRPAAAQGVPAALPLPPSRTIALGNWRVSALLAGMGQSGNPQETFGLNVEPETFARVSAENFIPADRSVGFFTPTLVDTGSERILFDTGMNAGGIVQALQHAGHAPADVTHVVLTHMHPDHIGGLTDDSGAATFPAATYIAGRVEFDHWAAQGNENFETKVRPFAETMTFVEPDQEVIPGITAIEAHGHTPGHLVFRLESDGQPLMLTADTANHHVWSLAHPDWEVRFDADKDRAARTRRRILGMVAAERMPMLGYHLPFPAIGYVEVAGDGFRWVPMTYQFL</sequence>
<dbReference type="HOGENOM" id="CLU_056519_0_0_5"/>
<organism evidence="7 8">
    <name type="scientific">Rubellimicrobium thermophilum DSM 16684</name>
    <dbReference type="NCBI Taxonomy" id="1123069"/>
    <lineage>
        <taxon>Bacteria</taxon>
        <taxon>Pseudomonadati</taxon>
        <taxon>Pseudomonadota</taxon>
        <taxon>Alphaproteobacteria</taxon>
        <taxon>Rhodobacterales</taxon>
        <taxon>Roseobacteraceae</taxon>
        <taxon>Rubellimicrobium</taxon>
    </lineage>
</organism>
<dbReference type="AlphaFoldDB" id="S9R3X2"/>
<dbReference type="InterPro" id="IPR036866">
    <property type="entry name" value="RibonucZ/Hydroxyglut_hydro"/>
</dbReference>
<dbReference type="RefSeq" id="WP_021097596.1">
    <property type="nucleotide sequence ID" value="NZ_KE557320.1"/>
</dbReference>
<evidence type="ECO:0000256" key="3">
    <source>
        <dbReference type="ARBA" id="ARBA00022801"/>
    </source>
</evidence>
<accession>S9R3X2</accession>
<evidence type="ECO:0000256" key="4">
    <source>
        <dbReference type="ARBA" id="ARBA00022833"/>
    </source>
</evidence>
<dbReference type="Gene3D" id="3.60.15.10">
    <property type="entry name" value="Ribonuclease Z/Hydroxyacylglutathione hydrolase-like"/>
    <property type="match status" value="1"/>
</dbReference>
<evidence type="ECO:0000313" key="7">
    <source>
        <dbReference type="EMBL" id="EPX86688.1"/>
    </source>
</evidence>
<dbReference type="Pfam" id="PF00753">
    <property type="entry name" value="Lactamase_B"/>
    <property type="match status" value="1"/>
</dbReference>
<feature type="signal peptide" evidence="5">
    <location>
        <begin position="1"/>
        <end position="30"/>
    </location>
</feature>
<dbReference type="STRING" id="1123069.ruthe_01506"/>
<evidence type="ECO:0000256" key="5">
    <source>
        <dbReference type="SAM" id="SignalP"/>
    </source>
</evidence>
<keyword evidence="2" id="KW-0479">Metal-binding</keyword>
<feature type="chain" id="PRO_5004555603" evidence="5">
    <location>
        <begin position="31"/>
        <end position="307"/>
    </location>
</feature>
<dbReference type="CDD" id="cd07720">
    <property type="entry name" value="OPHC2-like_MBL-fold"/>
    <property type="match status" value="1"/>
</dbReference>
<dbReference type="Proteomes" id="UP000015346">
    <property type="component" value="Unassembled WGS sequence"/>
</dbReference>
<dbReference type="PANTHER" id="PTHR42978">
    <property type="entry name" value="QUORUM-QUENCHING LACTONASE YTNP-RELATED-RELATED"/>
    <property type="match status" value="1"/>
</dbReference>
<dbReference type="InterPro" id="IPR001279">
    <property type="entry name" value="Metallo-B-lactamas"/>
</dbReference>
<evidence type="ECO:0000259" key="6">
    <source>
        <dbReference type="SMART" id="SM00849"/>
    </source>
</evidence>
<dbReference type="GO" id="GO:0016787">
    <property type="term" value="F:hydrolase activity"/>
    <property type="evidence" value="ECO:0007669"/>
    <property type="project" value="UniProtKB-KW"/>
</dbReference>
<keyword evidence="4" id="KW-0862">Zinc</keyword>
<dbReference type="PROSITE" id="PS51318">
    <property type="entry name" value="TAT"/>
    <property type="match status" value="1"/>
</dbReference>
<dbReference type="PANTHER" id="PTHR42978:SF6">
    <property type="entry name" value="QUORUM-QUENCHING LACTONASE YTNP-RELATED"/>
    <property type="match status" value="1"/>
</dbReference>
<comment type="caution">
    <text evidence="7">The sequence shown here is derived from an EMBL/GenBank/DDBJ whole genome shotgun (WGS) entry which is preliminary data.</text>
</comment>
<dbReference type="PATRIC" id="fig|1123069.3.peg.1474"/>
<dbReference type="OrthoDB" id="9773738at2"/>
<evidence type="ECO:0000256" key="2">
    <source>
        <dbReference type="ARBA" id="ARBA00022723"/>
    </source>
</evidence>
<protein>
    <submittedName>
        <fullName evidence="7">Zn-dependent hydrolase, including glyoxylase</fullName>
    </submittedName>
</protein>
<feature type="domain" description="Metallo-beta-lactamase" evidence="6">
    <location>
        <begin position="95"/>
        <end position="270"/>
    </location>
</feature>
<dbReference type="SUPFAM" id="SSF56281">
    <property type="entry name" value="Metallo-hydrolase/oxidoreductase"/>
    <property type="match status" value="1"/>
</dbReference>